<organism evidence="1">
    <name type="scientific">Rhizophora mucronata</name>
    <name type="common">Asiatic mangrove</name>
    <dbReference type="NCBI Taxonomy" id="61149"/>
    <lineage>
        <taxon>Eukaryota</taxon>
        <taxon>Viridiplantae</taxon>
        <taxon>Streptophyta</taxon>
        <taxon>Embryophyta</taxon>
        <taxon>Tracheophyta</taxon>
        <taxon>Spermatophyta</taxon>
        <taxon>Magnoliopsida</taxon>
        <taxon>eudicotyledons</taxon>
        <taxon>Gunneridae</taxon>
        <taxon>Pentapetalae</taxon>
        <taxon>rosids</taxon>
        <taxon>fabids</taxon>
        <taxon>Malpighiales</taxon>
        <taxon>Rhizophoraceae</taxon>
        <taxon>Rhizophora</taxon>
    </lineage>
</organism>
<proteinExistence type="predicted"/>
<evidence type="ECO:0000313" key="1">
    <source>
        <dbReference type="EMBL" id="MBX45988.1"/>
    </source>
</evidence>
<sequence length="16" mass="2031">MKQNNFLMWYASVENR</sequence>
<dbReference type="AlphaFoldDB" id="A0A2P2NU00"/>
<accession>A0A2P2NU00</accession>
<protein>
    <submittedName>
        <fullName evidence="1">Uncharacterized protein</fullName>
    </submittedName>
</protein>
<dbReference type="EMBL" id="GGEC01065504">
    <property type="protein sequence ID" value="MBX45988.1"/>
    <property type="molecule type" value="Transcribed_RNA"/>
</dbReference>
<name>A0A2P2NU00_RHIMU</name>
<reference evidence="1" key="1">
    <citation type="submission" date="2018-02" db="EMBL/GenBank/DDBJ databases">
        <title>Rhizophora mucronata_Transcriptome.</title>
        <authorList>
            <person name="Meera S.P."/>
            <person name="Sreeshan A."/>
            <person name="Augustine A."/>
        </authorList>
    </citation>
    <scope>NUCLEOTIDE SEQUENCE</scope>
    <source>
        <tissue evidence="1">Leaf</tissue>
    </source>
</reference>